<accession>A0ABR2LD74</accession>
<evidence type="ECO:0000256" key="1">
    <source>
        <dbReference type="ARBA" id="ARBA00022741"/>
    </source>
</evidence>
<name>A0ABR2LD74_9EUKA</name>
<evidence type="ECO:0000259" key="8">
    <source>
        <dbReference type="PROSITE" id="PS51194"/>
    </source>
</evidence>
<evidence type="ECO:0000256" key="2">
    <source>
        <dbReference type="ARBA" id="ARBA00022801"/>
    </source>
</evidence>
<dbReference type="PROSITE" id="PS00039">
    <property type="entry name" value="DEAD_ATP_HELICASE"/>
    <property type="match status" value="1"/>
</dbReference>
<comment type="similarity">
    <text evidence="5">Belongs to the DEAD box helicase family.</text>
</comment>
<keyword evidence="2 5" id="KW-0378">Hydrolase</keyword>
<dbReference type="InterPro" id="IPR027417">
    <property type="entry name" value="P-loop_NTPase"/>
</dbReference>
<feature type="domain" description="Helicase C-terminal" evidence="8">
    <location>
        <begin position="355"/>
        <end position="511"/>
    </location>
</feature>
<evidence type="ECO:0000256" key="6">
    <source>
        <dbReference type="SAM" id="MobiDB-lite"/>
    </source>
</evidence>
<dbReference type="InterPro" id="IPR001650">
    <property type="entry name" value="Helicase_C-like"/>
</dbReference>
<dbReference type="PROSITE" id="PS51194">
    <property type="entry name" value="HELICASE_CTER"/>
    <property type="match status" value="1"/>
</dbReference>
<protein>
    <recommendedName>
        <fullName evidence="11">RNA helicase</fullName>
    </recommendedName>
</protein>
<comment type="caution">
    <text evidence="9">The sequence shown here is derived from an EMBL/GenBank/DDBJ whole genome shotgun (WGS) entry which is preliminary data.</text>
</comment>
<keyword evidence="4 5" id="KW-0067">ATP-binding</keyword>
<feature type="region of interest" description="Disordered" evidence="6">
    <location>
        <begin position="1"/>
        <end position="74"/>
    </location>
</feature>
<dbReference type="InterPro" id="IPR044742">
    <property type="entry name" value="DEAD/DEAH_RhlB"/>
</dbReference>
<evidence type="ECO:0000256" key="3">
    <source>
        <dbReference type="ARBA" id="ARBA00022806"/>
    </source>
</evidence>
<keyword evidence="1 5" id="KW-0547">Nucleotide-binding</keyword>
<dbReference type="Proteomes" id="UP001470230">
    <property type="component" value="Unassembled WGS sequence"/>
</dbReference>
<reference evidence="9 10" key="1">
    <citation type="submission" date="2024-04" db="EMBL/GenBank/DDBJ databases">
        <title>Tritrichomonas musculus Genome.</title>
        <authorList>
            <person name="Alves-Ferreira E."/>
            <person name="Grigg M."/>
            <person name="Lorenzi H."/>
            <person name="Galac M."/>
        </authorList>
    </citation>
    <scope>NUCLEOTIDE SEQUENCE [LARGE SCALE GENOMIC DNA]</scope>
    <source>
        <strain evidence="9 10">EAF2021</strain>
    </source>
</reference>
<keyword evidence="10" id="KW-1185">Reference proteome</keyword>
<keyword evidence="3 5" id="KW-0347">Helicase</keyword>
<dbReference type="InterPro" id="IPR014001">
    <property type="entry name" value="Helicase_ATP-bd"/>
</dbReference>
<dbReference type="SUPFAM" id="SSF52540">
    <property type="entry name" value="P-loop containing nucleoside triphosphate hydrolases"/>
    <property type="match status" value="1"/>
</dbReference>
<feature type="compositionally biased region" description="Acidic residues" evidence="6">
    <location>
        <begin position="1"/>
        <end position="14"/>
    </location>
</feature>
<feature type="domain" description="Helicase ATP-binding" evidence="7">
    <location>
        <begin position="156"/>
        <end position="330"/>
    </location>
</feature>
<evidence type="ECO:0000313" key="10">
    <source>
        <dbReference type="Proteomes" id="UP001470230"/>
    </source>
</evidence>
<dbReference type="InterPro" id="IPR050079">
    <property type="entry name" value="DEAD_box_RNA_helicase"/>
</dbReference>
<evidence type="ECO:0000259" key="7">
    <source>
        <dbReference type="PROSITE" id="PS51192"/>
    </source>
</evidence>
<dbReference type="PROSITE" id="PS51192">
    <property type="entry name" value="HELICASE_ATP_BIND_1"/>
    <property type="match status" value="1"/>
</dbReference>
<sequence length="522" mass="59162">MSNDEADPLDDFFDNLEATKTDTPNVIENEKISDDSDTDPEEKAKSFVLPEDLAEEQKEEPDADNEPEYVMPPDHSKIQYPSFIRDLIFPELREALDSVTQDDAEQWQCDNDISVSVDGFNPIVSFDVYSKKYPFIGDYLSENKINGPTPVQAQTIPIALSGSNLIVVSPTGTGKTLCFLIPLIFHVLAQKPNRGDFTGPISLIISPTELLAHQTALVFHQLIKKTSITSLELTGGNLKFKQEKTLDKIVDVLIATPGRLMHLLTSIDWRICTFVVVDEADKIFESGFFRQLRSIFDYIRPNRQTMLFGATLPPQIEELSENSLKFSVRVQIGRTGAPQENIDHNFVTFEKPAQKREWLVENLLKFGEKGLVLIFVKNTSFCQQLYKELLNTTDSIGFVHGQLPKSERDEKFNQFKFSKIKFLISTEIASRGIDIPNINTIINYDIPENPQSYIHRVGRTGRAGRSGSAYSLLTPRDVVFADSIRHHFLLCGIEPPDELVQFINYNKQKSQNAPKIRFDFSF</sequence>
<feature type="compositionally biased region" description="Acidic residues" evidence="6">
    <location>
        <begin position="52"/>
        <end position="67"/>
    </location>
</feature>
<dbReference type="Gene3D" id="3.40.50.300">
    <property type="entry name" value="P-loop containing nucleotide triphosphate hydrolases"/>
    <property type="match status" value="2"/>
</dbReference>
<evidence type="ECO:0008006" key="11">
    <source>
        <dbReference type="Google" id="ProtNLM"/>
    </source>
</evidence>
<dbReference type="CDD" id="cd00268">
    <property type="entry name" value="DEADc"/>
    <property type="match status" value="1"/>
</dbReference>
<dbReference type="SMART" id="SM00487">
    <property type="entry name" value="DEXDc"/>
    <property type="match status" value="1"/>
</dbReference>
<gene>
    <name evidence="9" type="ORF">M9Y10_002964</name>
</gene>
<proteinExistence type="inferred from homology"/>
<dbReference type="InterPro" id="IPR011545">
    <property type="entry name" value="DEAD/DEAH_box_helicase_dom"/>
</dbReference>
<dbReference type="CDD" id="cd18787">
    <property type="entry name" value="SF2_C_DEAD"/>
    <property type="match status" value="1"/>
</dbReference>
<dbReference type="PANTHER" id="PTHR47959:SF1">
    <property type="entry name" value="ATP-DEPENDENT RNA HELICASE DBPA"/>
    <property type="match status" value="1"/>
</dbReference>
<dbReference type="InterPro" id="IPR000629">
    <property type="entry name" value="RNA-helicase_DEAD-box_CS"/>
</dbReference>
<evidence type="ECO:0000256" key="5">
    <source>
        <dbReference type="RuleBase" id="RU000492"/>
    </source>
</evidence>
<dbReference type="Pfam" id="PF00270">
    <property type="entry name" value="DEAD"/>
    <property type="match status" value="1"/>
</dbReference>
<dbReference type="PANTHER" id="PTHR47959">
    <property type="entry name" value="ATP-DEPENDENT RNA HELICASE RHLE-RELATED"/>
    <property type="match status" value="1"/>
</dbReference>
<evidence type="ECO:0000256" key="4">
    <source>
        <dbReference type="ARBA" id="ARBA00022840"/>
    </source>
</evidence>
<dbReference type="SMART" id="SM00490">
    <property type="entry name" value="HELICc"/>
    <property type="match status" value="1"/>
</dbReference>
<organism evidence="9 10">
    <name type="scientific">Tritrichomonas musculus</name>
    <dbReference type="NCBI Taxonomy" id="1915356"/>
    <lineage>
        <taxon>Eukaryota</taxon>
        <taxon>Metamonada</taxon>
        <taxon>Parabasalia</taxon>
        <taxon>Tritrichomonadida</taxon>
        <taxon>Tritrichomonadidae</taxon>
        <taxon>Tritrichomonas</taxon>
    </lineage>
</organism>
<dbReference type="EMBL" id="JAPFFF010000001">
    <property type="protein sequence ID" value="KAK8900635.1"/>
    <property type="molecule type" value="Genomic_DNA"/>
</dbReference>
<evidence type="ECO:0000313" key="9">
    <source>
        <dbReference type="EMBL" id="KAK8900635.1"/>
    </source>
</evidence>
<dbReference type="Pfam" id="PF00271">
    <property type="entry name" value="Helicase_C"/>
    <property type="match status" value="1"/>
</dbReference>